<dbReference type="AlphaFoldDB" id="A0A2M4D8V4"/>
<sequence length="67" mass="7918">MNLCIILPAILFLLFYLKIFCIVFKFEWCIMFVHIYSSKVSREECIKIQLALCDSNSIIKEIVDKIL</sequence>
<accession>A0A2M4D8V4</accession>
<organism evidence="1">
    <name type="scientific">Anopheles darlingi</name>
    <name type="common">Mosquito</name>
    <dbReference type="NCBI Taxonomy" id="43151"/>
    <lineage>
        <taxon>Eukaryota</taxon>
        <taxon>Metazoa</taxon>
        <taxon>Ecdysozoa</taxon>
        <taxon>Arthropoda</taxon>
        <taxon>Hexapoda</taxon>
        <taxon>Insecta</taxon>
        <taxon>Pterygota</taxon>
        <taxon>Neoptera</taxon>
        <taxon>Endopterygota</taxon>
        <taxon>Diptera</taxon>
        <taxon>Nematocera</taxon>
        <taxon>Culicoidea</taxon>
        <taxon>Culicidae</taxon>
        <taxon>Anophelinae</taxon>
        <taxon>Anopheles</taxon>
    </lineage>
</organism>
<evidence type="ECO:0000313" key="1">
    <source>
        <dbReference type="EMBL" id="MBW74003.1"/>
    </source>
</evidence>
<reference evidence="1" key="1">
    <citation type="submission" date="2018-01" db="EMBL/GenBank/DDBJ databases">
        <title>An insight into the sialome of Amazonian anophelines.</title>
        <authorList>
            <person name="Ribeiro J.M."/>
            <person name="Scarpassa V."/>
            <person name="Calvo E."/>
        </authorList>
    </citation>
    <scope>NUCLEOTIDE SEQUENCE</scope>
</reference>
<proteinExistence type="predicted"/>
<name>A0A2M4D8V4_ANODA</name>
<dbReference type="EMBL" id="GGFL01009825">
    <property type="protein sequence ID" value="MBW74003.1"/>
    <property type="molecule type" value="Transcribed_RNA"/>
</dbReference>
<protein>
    <submittedName>
        <fullName evidence="1">Putative secreted protein</fullName>
    </submittedName>
</protein>